<accession>A0A9X9ADL3</accession>
<dbReference type="EMBL" id="SZOH01000275">
    <property type="protein sequence ID" value="TKJ06878.1"/>
    <property type="molecule type" value="Genomic_DNA"/>
</dbReference>
<sequence length="58" mass="7122">GVIFMADKKQKRDLIESNTYREKMNHLQLEKELVYSTYQQLYTWFETIRNHKEVEQLG</sequence>
<evidence type="ECO:0000259" key="1">
    <source>
        <dbReference type="Pfam" id="PF10141"/>
    </source>
</evidence>
<feature type="domain" description="Single-stranded-DNA-specific exonuclease RecJ C-terminal" evidence="1">
    <location>
        <begin position="1"/>
        <end position="45"/>
    </location>
</feature>
<gene>
    <name evidence="2" type="ORF">FC695_05035</name>
</gene>
<evidence type="ECO:0000313" key="2">
    <source>
        <dbReference type="EMBL" id="TKJ06878.1"/>
    </source>
</evidence>
<reference evidence="2 3" key="1">
    <citation type="journal article" date="2019" name="Environ. Microbiol.">
        <title>An active ?-lactamase is a part of an orchestrated cell wall stress resistance network of Bacillus subtilis and related rhizosphere species.</title>
        <authorList>
            <person name="Bucher T."/>
            <person name="Keren-Paz A."/>
            <person name="Hausser J."/>
            <person name="Olender T."/>
            <person name="Cytryn E."/>
            <person name="Kolodkin-Gal I."/>
        </authorList>
    </citation>
    <scope>NUCLEOTIDE SEQUENCE [LARGE SCALE GENOMIC DNA]</scope>
    <source>
        <strain evidence="2 3">I32</strain>
    </source>
</reference>
<organism evidence="2 3">
    <name type="scientific">Bacillus cereus</name>
    <dbReference type="NCBI Taxonomy" id="1396"/>
    <lineage>
        <taxon>Bacteria</taxon>
        <taxon>Bacillati</taxon>
        <taxon>Bacillota</taxon>
        <taxon>Bacilli</taxon>
        <taxon>Bacillales</taxon>
        <taxon>Bacillaceae</taxon>
        <taxon>Bacillus</taxon>
        <taxon>Bacillus cereus group</taxon>
    </lineage>
</organism>
<feature type="non-terminal residue" evidence="2">
    <location>
        <position position="1"/>
    </location>
</feature>
<protein>
    <recommendedName>
        <fullName evidence="1">Single-stranded-DNA-specific exonuclease RecJ C-terminal domain-containing protein</fullName>
    </recommendedName>
</protein>
<proteinExistence type="predicted"/>
<name>A0A9X9ADL3_BACCE</name>
<evidence type="ECO:0000313" key="3">
    <source>
        <dbReference type="Proteomes" id="UP000308444"/>
    </source>
</evidence>
<dbReference type="AlphaFoldDB" id="A0A9X9ADL3"/>
<dbReference type="Pfam" id="PF10141">
    <property type="entry name" value="ssDNA-exonuc_C"/>
    <property type="match status" value="1"/>
</dbReference>
<dbReference type="InterPro" id="IPR018779">
    <property type="entry name" value="RecJ_C"/>
</dbReference>
<comment type="caution">
    <text evidence="2">The sequence shown here is derived from an EMBL/GenBank/DDBJ whole genome shotgun (WGS) entry which is preliminary data.</text>
</comment>
<dbReference type="Proteomes" id="UP000308444">
    <property type="component" value="Unassembled WGS sequence"/>
</dbReference>